<sequence>MGCEGEALNFTLDEEIYPITDVTHFLASSILDSLHLFTGFCFMTRVIEIVKKRDSGGLVWKRIKLTTTLKANAEKRIPRVWQVGSYVVYSIHVYNCTWIKVLSSFLMNVMSVYLTNEAVIKACSEPSPSVTATKPQGNLAN</sequence>
<name>A0AAN9SCN2_PSOTE</name>
<accession>A0AAN9SCN2</accession>
<evidence type="ECO:0000313" key="1">
    <source>
        <dbReference type="EMBL" id="KAK7394104.1"/>
    </source>
</evidence>
<proteinExistence type="predicted"/>
<organism evidence="1 2">
    <name type="scientific">Psophocarpus tetragonolobus</name>
    <name type="common">Winged bean</name>
    <name type="synonym">Dolichos tetragonolobus</name>
    <dbReference type="NCBI Taxonomy" id="3891"/>
    <lineage>
        <taxon>Eukaryota</taxon>
        <taxon>Viridiplantae</taxon>
        <taxon>Streptophyta</taxon>
        <taxon>Embryophyta</taxon>
        <taxon>Tracheophyta</taxon>
        <taxon>Spermatophyta</taxon>
        <taxon>Magnoliopsida</taxon>
        <taxon>eudicotyledons</taxon>
        <taxon>Gunneridae</taxon>
        <taxon>Pentapetalae</taxon>
        <taxon>rosids</taxon>
        <taxon>fabids</taxon>
        <taxon>Fabales</taxon>
        <taxon>Fabaceae</taxon>
        <taxon>Papilionoideae</taxon>
        <taxon>50 kb inversion clade</taxon>
        <taxon>NPAAA clade</taxon>
        <taxon>indigoferoid/millettioid clade</taxon>
        <taxon>Phaseoleae</taxon>
        <taxon>Psophocarpus</taxon>
    </lineage>
</organism>
<evidence type="ECO:0000313" key="2">
    <source>
        <dbReference type="Proteomes" id="UP001386955"/>
    </source>
</evidence>
<keyword evidence="2" id="KW-1185">Reference proteome</keyword>
<dbReference type="PANTHER" id="PTHR37703">
    <property type="entry name" value="RIBOSOMAL PROTEIN L31-RELATED"/>
    <property type="match status" value="1"/>
</dbReference>
<dbReference type="Proteomes" id="UP001386955">
    <property type="component" value="Unassembled WGS sequence"/>
</dbReference>
<dbReference type="EMBL" id="JAYMYS010000004">
    <property type="protein sequence ID" value="KAK7394104.1"/>
    <property type="molecule type" value="Genomic_DNA"/>
</dbReference>
<comment type="caution">
    <text evidence="1">The sequence shown here is derived from an EMBL/GenBank/DDBJ whole genome shotgun (WGS) entry which is preliminary data.</text>
</comment>
<gene>
    <name evidence="1" type="ORF">VNO78_14623</name>
</gene>
<protein>
    <submittedName>
        <fullName evidence="1">Uncharacterized protein</fullName>
    </submittedName>
</protein>
<dbReference type="PANTHER" id="PTHR37703:SF2">
    <property type="entry name" value="RWP-RK DOMAIN-CONTAINING PROTEIN"/>
    <property type="match status" value="1"/>
</dbReference>
<dbReference type="AlphaFoldDB" id="A0AAN9SCN2"/>
<reference evidence="1 2" key="1">
    <citation type="submission" date="2024-01" db="EMBL/GenBank/DDBJ databases">
        <title>The genomes of 5 underutilized Papilionoideae crops provide insights into root nodulation and disease resistanc.</title>
        <authorList>
            <person name="Jiang F."/>
        </authorList>
    </citation>
    <scope>NUCLEOTIDE SEQUENCE [LARGE SCALE GENOMIC DNA]</scope>
    <source>
        <strain evidence="1">DUOXIRENSHENG_FW03</strain>
        <tissue evidence="1">Leaves</tissue>
    </source>
</reference>